<gene>
    <name evidence="2" type="ORF">M406DRAFT_332100</name>
</gene>
<sequence>MTNARGQSTSWSEKGGVCRRKFIRPESGLAPQKPLGSGEGSPEAVSSVLDERMFARLKTIERFCLPGGLLYVHFTVCVMLDYKDETFTLRKRVLMLLRPPPTVLEDINSLLEPMFALQVLLQAIAALGIRIGSLLSVAELRIPHRKDDVPRPFPVSREWSPLSAVA</sequence>
<dbReference type="RefSeq" id="XP_040774591.1">
    <property type="nucleotide sequence ID" value="XM_040920716.1"/>
</dbReference>
<name>A0A9P4XZH1_CRYP1</name>
<feature type="transmembrane region" description="Helical" evidence="1">
    <location>
        <begin position="115"/>
        <end position="137"/>
    </location>
</feature>
<dbReference type="GeneID" id="63837845"/>
<accession>A0A9P4XZH1</accession>
<dbReference type="Proteomes" id="UP000803844">
    <property type="component" value="Unassembled WGS sequence"/>
</dbReference>
<feature type="transmembrane region" description="Helical" evidence="1">
    <location>
        <begin position="63"/>
        <end position="82"/>
    </location>
</feature>
<keyword evidence="1" id="KW-0472">Membrane</keyword>
<comment type="caution">
    <text evidence="2">The sequence shown here is derived from an EMBL/GenBank/DDBJ whole genome shotgun (WGS) entry which is preliminary data.</text>
</comment>
<dbReference type="EMBL" id="MU032349">
    <property type="protein sequence ID" value="KAF3763630.1"/>
    <property type="molecule type" value="Genomic_DNA"/>
</dbReference>
<keyword evidence="3" id="KW-1185">Reference proteome</keyword>
<dbReference type="AlphaFoldDB" id="A0A9P4XZH1"/>
<evidence type="ECO:0000256" key="1">
    <source>
        <dbReference type="SAM" id="Phobius"/>
    </source>
</evidence>
<evidence type="ECO:0000313" key="3">
    <source>
        <dbReference type="Proteomes" id="UP000803844"/>
    </source>
</evidence>
<keyword evidence="1" id="KW-1133">Transmembrane helix</keyword>
<keyword evidence="1" id="KW-0812">Transmembrane</keyword>
<reference evidence="2" key="1">
    <citation type="journal article" date="2020" name="Phytopathology">
        <title>Genome sequence of the chestnut blight fungus Cryphonectria parasitica EP155: A fundamental resource for an archetypical invasive plant pathogen.</title>
        <authorList>
            <person name="Crouch J.A."/>
            <person name="Dawe A."/>
            <person name="Aerts A."/>
            <person name="Barry K."/>
            <person name="Churchill A.C.L."/>
            <person name="Grimwood J."/>
            <person name="Hillman B."/>
            <person name="Milgroom M.G."/>
            <person name="Pangilinan J."/>
            <person name="Smith M."/>
            <person name="Salamov A."/>
            <person name="Schmutz J."/>
            <person name="Yadav J."/>
            <person name="Grigoriev I.V."/>
            <person name="Nuss D."/>
        </authorList>
    </citation>
    <scope>NUCLEOTIDE SEQUENCE</scope>
    <source>
        <strain evidence="2">EP155</strain>
    </source>
</reference>
<protein>
    <submittedName>
        <fullName evidence="2">Uncharacterized protein</fullName>
    </submittedName>
</protein>
<evidence type="ECO:0000313" key="2">
    <source>
        <dbReference type="EMBL" id="KAF3763630.1"/>
    </source>
</evidence>
<proteinExistence type="predicted"/>
<organism evidence="2 3">
    <name type="scientific">Cryphonectria parasitica (strain ATCC 38755 / EP155)</name>
    <dbReference type="NCBI Taxonomy" id="660469"/>
    <lineage>
        <taxon>Eukaryota</taxon>
        <taxon>Fungi</taxon>
        <taxon>Dikarya</taxon>
        <taxon>Ascomycota</taxon>
        <taxon>Pezizomycotina</taxon>
        <taxon>Sordariomycetes</taxon>
        <taxon>Sordariomycetidae</taxon>
        <taxon>Diaporthales</taxon>
        <taxon>Cryphonectriaceae</taxon>
        <taxon>Cryphonectria-Endothia species complex</taxon>
        <taxon>Cryphonectria</taxon>
    </lineage>
</organism>